<feature type="signal peptide" evidence="7">
    <location>
        <begin position="1"/>
        <end position="22"/>
    </location>
</feature>
<feature type="chain" id="PRO_5021312458" evidence="7">
    <location>
        <begin position="23"/>
        <end position="258"/>
    </location>
</feature>
<feature type="binding site" evidence="6">
    <location>
        <position position="194"/>
    </location>
    <ligand>
        <name>molybdate</name>
        <dbReference type="ChEBI" id="CHEBI:36264"/>
    </ligand>
</feature>
<feature type="binding site" evidence="6">
    <location>
        <position position="63"/>
    </location>
    <ligand>
        <name>molybdate</name>
        <dbReference type="ChEBI" id="CHEBI:36264"/>
    </ligand>
</feature>
<dbReference type="Proteomes" id="UP000317078">
    <property type="component" value="Unassembled WGS sequence"/>
</dbReference>
<evidence type="ECO:0000256" key="1">
    <source>
        <dbReference type="ARBA" id="ARBA00009175"/>
    </source>
</evidence>
<dbReference type="RefSeq" id="WP_140885802.1">
    <property type="nucleotide sequence ID" value="NZ_RCZP01000029.1"/>
</dbReference>
<dbReference type="GO" id="GO:0015689">
    <property type="term" value="P:molybdate ion transport"/>
    <property type="evidence" value="ECO:0007669"/>
    <property type="project" value="InterPro"/>
</dbReference>
<dbReference type="EMBL" id="RCZP01000029">
    <property type="protein sequence ID" value="TPG49295.1"/>
    <property type="molecule type" value="Genomic_DNA"/>
</dbReference>
<dbReference type="FunFam" id="3.40.190.10:FF:000035">
    <property type="entry name" value="Molybdate ABC transporter substrate-binding protein"/>
    <property type="match status" value="1"/>
</dbReference>
<evidence type="ECO:0000256" key="5">
    <source>
        <dbReference type="ARBA" id="ARBA00062515"/>
    </source>
</evidence>
<comment type="similarity">
    <text evidence="1">Belongs to the bacterial solute-binding protein ModA family.</text>
</comment>
<dbReference type="PANTHER" id="PTHR30632:SF17">
    <property type="entry name" value="MOLYBDATE-BINDING PROTEIN MODA"/>
    <property type="match status" value="1"/>
</dbReference>
<sequence length="258" mass="27784">MRRKGLLLAALALVVPFTGAHAQPRPESLTVFAAASLTDAMRDISGAWARAGHGPLRLSFGSSSTLARQVEQGAPVNLFASADQRWMDYLAERNLIAPDTRRDLLRNRLVLIVPKDQARTIEINSNLDLPALLGPRGRIATGDPAHVPVGLYARQALTQLGLWAQVEPRLARADDVRGALLLVERGEAPAGIVYATDAAVSSGVAVVGVFPESSHERITYPFAVLRERDVPEARALLEFLAGPEARAIFAQRGFSTAE</sequence>
<reference evidence="8 9" key="1">
    <citation type="journal article" date="2019" name="Environ. Microbiol.">
        <title>Species interactions and distinct microbial communities in high Arctic permafrost affected cryosols are associated with the CH4 and CO2 gas fluxes.</title>
        <authorList>
            <person name="Altshuler I."/>
            <person name="Hamel J."/>
            <person name="Turney S."/>
            <person name="Magnuson E."/>
            <person name="Levesque R."/>
            <person name="Greer C."/>
            <person name="Whyte L.G."/>
        </authorList>
    </citation>
    <scope>NUCLEOTIDE SEQUENCE [LARGE SCALE GENOMIC DNA]</scope>
    <source>
        <strain evidence="8 9">S9.3B</strain>
    </source>
</reference>
<gene>
    <name evidence="8" type="ORF">EAH89_21540</name>
</gene>
<dbReference type="PANTHER" id="PTHR30632">
    <property type="entry name" value="MOLYBDATE-BINDING PERIPLASMIC PROTEIN"/>
    <property type="match status" value="1"/>
</dbReference>
<evidence type="ECO:0000256" key="6">
    <source>
        <dbReference type="PIRSR" id="PIRSR004846-1"/>
    </source>
</evidence>
<feature type="binding site" evidence="6">
    <location>
        <position position="36"/>
    </location>
    <ligand>
        <name>molybdate</name>
        <dbReference type="ChEBI" id="CHEBI:36264"/>
    </ligand>
</feature>
<comment type="caution">
    <text evidence="8">The sequence shown here is derived from an EMBL/GenBank/DDBJ whole genome shotgun (WGS) entry which is preliminary data.</text>
</comment>
<dbReference type="GO" id="GO:0030288">
    <property type="term" value="C:outer membrane-bounded periplasmic space"/>
    <property type="evidence" value="ECO:0007669"/>
    <property type="project" value="TreeGrafter"/>
</dbReference>
<keyword evidence="3 6" id="KW-0479">Metal-binding</keyword>
<dbReference type="GO" id="GO:0030973">
    <property type="term" value="F:molybdate ion binding"/>
    <property type="evidence" value="ECO:0007669"/>
    <property type="project" value="TreeGrafter"/>
</dbReference>
<dbReference type="Gene3D" id="3.40.190.10">
    <property type="entry name" value="Periplasmic binding protein-like II"/>
    <property type="match status" value="2"/>
</dbReference>
<evidence type="ECO:0000256" key="3">
    <source>
        <dbReference type="ARBA" id="ARBA00022723"/>
    </source>
</evidence>
<name>A0A502FIM8_9PROT</name>
<dbReference type="SUPFAM" id="SSF53850">
    <property type="entry name" value="Periplasmic binding protein-like II"/>
    <property type="match status" value="1"/>
</dbReference>
<organism evidence="8 9">
    <name type="scientific">Muricoccus nepalensis</name>
    <dbReference type="NCBI Taxonomy" id="1854500"/>
    <lineage>
        <taxon>Bacteria</taxon>
        <taxon>Pseudomonadati</taxon>
        <taxon>Pseudomonadota</taxon>
        <taxon>Alphaproteobacteria</taxon>
        <taxon>Acetobacterales</taxon>
        <taxon>Roseomonadaceae</taxon>
        <taxon>Muricoccus</taxon>
    </lineage>
</organism>
<comment type="subunit">
    <text evidence="5">The complex is composed of two ATP-binding proteins (ModC), two transmembrane proteins (ModB) and a solute-binding protein (ModA).</text>
</comment>
<keyword evidence="2 6" id="KW-0500">Molybdenum</keyword>
<dbReference type="InterPro" id="IPR005950">
    <property type="entry name" value="ModA"/>
</dbReference>
<protein>
    <submittedName>
        <fullName evidence="8">Molybdate ABC transporter substrate-binding protein</fullName>
    </submittedName>
</protein>
<dbReference type="CDD" id="cd13536">
    <property type="entry name" value="PBP2_EcModA"/>
    <property type="match status" value="1"/>
</dbReference>
<dbReference type="Pfam" id="PF13531">
    <property type="entry name" value="SBP_bac_11"/>
    <property type="match status" value="1"/>
</dbReference>
<dbReference type="OrthoDB" id="9785015at2"/>
<keyword evidence="9" id="KW-1185">Reference proteome</keyword>
<dbReference type="AlphaFoldDB" id="A0A502FIM8"/>
<dbReference type="GO" id="GO:0046872">
    <property type="term" value="F:metal ion binding"/>
    <property type="evidence" value="ECO:0007669"/>
    <property type="project" value="UniProtKB-KW"/>
</dbReference>
<evidence type="ECO:0000256" key="4">
    <source>
        <dbReference type="ARBA" id="ARBA00022729"/>
    </source>
</evidence>
<dbReference type="NCBIfam" id="TIGR01256">
    <property type="entry name" value="modA"/>
    <property type="match status" value="1"/>
</dbReference>
<evidence type="ECO:0000313" key="9">
    <source>
        <dbReference type="Proteomes" id="UP000317078"/>
    </source>
</evidence>
<keyword evidence="4 7" id="KW-0732">Signal</keyword>
<dbReference type="NCBIfam" id="NF007958">
    <property type="entry name" value="PRK10677.1"/>
    <property type="match status" value="1"/>
</dbReference>
<accession>A0A502FIM8</accession>
<evidence type="ECO:0000256" key="7">
    <source>
        <dbReference type="SAM" id="SignalP"/>
    </source>
</evidence>
<feature type="binding site" evidence="6">
    <location>
        <position position="176"/>
    </location>
    <ligand>
        <name>molybdate</name>
        <dbReference type="ChEBI" id="CHEBI:36264"/>
    </ligand>
</feature>
<evidence type="ECO:0000256" key="2">
    <source>
        <dbReference type="ARBA" id="ARBA00022505"/>
    </source>
</evidence>
<dbReference type="PIRSF" id="PIRSF004846">
    <property type="entry name" value="ModA"/>
    <property type="match status" value="1"/>
</dbReference>
<dbReference type="GO" id="GO:1901359">
    <property type="term" value="F:tungstate binding"/>
    <property type="evidence" value="ECO:0007669"/>
    <property type="project" value="UniProtKB-ARBA"/>
</dbReference>
<proteinExistence type="inferred from homology"/>
<dbReference type="InterPro" id="IPR050682">
    <property type="entry name" value="ModA/WtpA"/>
</dbReference>
<evidence type="ECO:0000313" key="8">
    <source>
        <dbReference type="EMBL" id="TPG49295.1"/>
    </source>
</evidence>